<dbReference type="Proteomes" id="UP000515856">
    <property type="component" value="Chromosome"/>
</dbReference>
<protein>
    <submittedName>
        <fullName evidence="3">DUF5596 domain-containing protein</fullName>
    </submittedName>
</protein>
<gene>
    <name evidence="3" type="ORF">H9Q80_13890</name>
</gene>
<accession>A0A7G9GKK8</accession>
<dbReference type="InterPro" id="IPR041273">
    <property type="entry name" value="NAT_N"/>
</dbReference>
<evidence type="ECO:0000259" key="2">
    <source>
        <dbReference type="Pfam" id="PF18164"/>
    </source>
</evidence>
<keyword evidence="4" id="KW-1185">Reference proteome</keyword>
<dbReference type="Pfam" id="PF18082">
    <property type="entry name" value="NAT_N"/>
    <property type="match status" value="1"/>
</dbReference>
<dbReference type="Gene3D" id="3.40.630.120">
    <property type="match status" value="1"/>
</dbReference>
<feature type="domain" description="GNAT-like C-terminal" evidence="2">
    <location>
        <begin position="119"/>
        <end position="262"/>
    </location>
</feature>
<dbReference type="Pfam" id="PF18164">
    <property type="entry name" value="GNAT_C"/>
    <property type="match status" value="1"/>
</dbReference>
<dbReference type="AlphaFoldDB" id="A0A7G9GKK8"/>
<proteinExistence type="predicted"/>
<evidence type="ECO:0000313" key="3">
    <source>
        <dbReference type="EMBL" id="QNM11340.1"/>
    </source>
</evidence>
<reference evidence="3 4" key="1">
    <citation type="submission" date="2020-08" db="EMBL/GenBank/DDBJ databases">
        <authorList>
            <person name="Liu C."/>
            <person name="Sun Q."/>
        </authorList>
    </citation>
    <scope>NUCLEOTIDE SEQUENCE [LARGE SCALE GENOMIC DNA]</scope>
    <source>
        <strain evidence="3 4">NSJ-61</strain>
    </source>
</reference>
<dbReference type="KEGG" id="ehn:H9Q80_13890"/>
<evidence type="ECO:0000313" key="4">
    <source>
        <dbReference type="Proteomes" id="UP000515856"/>
    </source>
</evidence>
<feature type="domain" description="N-acyltransferase N-terminal" evidence="1">
    <location>
        <begin position="1"/>
        <end position="117"/>
    </location>
</feature>
<sequence>MKISTLAKLISLPLEAYEAALAYPFTEQMKKEGKRLCTQEALFLDYCRKQHQHRLFSLRLILELAADIKDDYDALGIEERVYKDTFYDITLWCQNCYATFHEWGIDEVIWLRFHICMEVFRLGRLAFQKIHLTKDIPAYHKKQGDEVIEIHVAQGEALVYEDCIRSLNQALSFYHMEGAWFWGESWLLHPALQKMLTKDCNILRFQSLFHIYEIDESCHQGEERIFGDVMDIADYPETTSLQRNLKQYLLKGNTLGMARGIFYYHR</sequence>
<dbReference type="RefSeq" id="WP_117451823.1">
    <property type="nucleotide sequence ID" value="NZ_CP060636.1"/>
</dbReference>
<name>A0A7G9GKK8_9FIRM</name>
<dbReference type="InterPro" id="IPR041644">
    <property type="entry name" value="GNAT_C"/>
</dbReference>
<organism evidence="3 4">
    <name type="scientific">[Eubacterium] hominis</name>
    <dbReference type="NCBI Taxonomy" id="2764325"/>
    <lineage>
        <taxon>Bacteria</taxon>
        <taxon>Bacillati</taxon>
        <taxon>Bacillota</taxon>
        <taxon>Erysipelotrichia</taxon>
        <taxon>Erysipelotrichales</taxon>
        <taxon>Erysipelotrichaceae</taxon>
        <taxon>Amedibacillus</taxon>
    </lineage>
</organism>
<dbReference type="EMBL" id="CP060636">
    <property type="protein sequence ID" value="QNM11340.1"/>
    <property type="molecule type" value="Genomic_DNA"/>
</dbReference>
<evidence type="ECO:0000259" key="1">
    <source>
        <dbReference type="Pfam" id="PF18082"/>
    </source>
</evidence>